<keyword evidence="3" id="KW-1185">Reference proteome</keyword>
<dbReference type="EMBL" id="BOMH01000025">
    <property type="protein sequence ID" value="GID65409.1"/>
    <property type="molecule type" value="Genomic_DNA"/>
</dbReference>
<proteinExistence type="predicted"/>
<evidence type="ECO:0000256" key="1">
    <source>
        <dbReference type="SAM" id="Phobius"/>
    </source>
</evidence>
<protein>
    <submittedName>
        <fullName evidence="2">Uncharacterized protein</fullName>
    </submittedName>
</protein>
<keyword evidence="1" id="KW-0812">Transmembrane</keyword>
<evidence type="ECO:0000313" key="2">
    <source>
        <dbReference type="EMBL" id="GID65409.1"/>
    </source>
</evidence>
<accession>A0A919IGH3</accession>
<comment type="caution">
    <text evidence="2">The sequence shown here is derived from an EMBL/GenBank/DDBJ whole genome shotgun (WGS) entry which is preliminary data.</text>
</comment>
<dbReference type="Proteomes" id="UP000619479">
    <property type="component" value="Unassembled WGS sequence"/>
</dbReference>
<evidence type="ECO:0000313" key="3">
    <source>
        <dbReference type="Proteomes" id="UP000619479"/>
    </source>
</evidence>
<gene>
    <name evidence="2" type="ORF">Acy02nite_32900</name>
</gene>
<sequence>MMISLAAAVYGEPGSHPGELLAAEVTEARHTVEDHLLDHAVIVRFGGDGRAAARLTFLATYLHQHRERDLAWWRMSERLLPRLAVPAFALLLGLVMMVLGALLTPPVAALLGETDGGTDESLAAGGVAGGAFAVLFVLTWYAVPTRLPG</sequence>
<dbReference type="AlphaFoldDB" id="A0A919IGH3"/>
<name>A0A919IGH3_9ACTN</name>
<dbReference type="RefSeq" id="WP_203741440.1">
    <property type="nucleotide sequence ID" value="NZ_BAAAUC010000116.1"/>
</dbReference>
<feature type="transmembrane region" description="Helical" evidence="1">
    <location>
        <begin position="83"/>
        <end position="103"/>
    </location>
</feature>
<feature type="transmembrane region" description="Helical" evidence="1">
    <location>
        <begin position="123"/>
        <end position="143"/>
    </location>
</feature>
<reference evidence="2" key="1">
    <citation type="submission" date="2021-01" db="EMBL/GenBank/DDBJ databases">
        <title>Whole genome shotgun sequence of Actinoplanes cyaneus NBRC 14990.</title>
        <authorList>
            <person name="Komaki H."/>
            <person name="Tamura T."/>
        </authorList>
    </citation>
    <scope>NUCLEOTIDE SEQUENCE</scope>
    <source>
        <strain evidence="2">NBRC 14990</strain>
    </source>
</reference>
<keyword evidence="1" id="KW-0472">Membrane</keyword>
<organism evidence="2 3">
    <name type="scientific">Actinoplanes cyaneus</name>
    <dbReference type="NCBI Taxonomy" id="52696"/>
    <lineage>
        <taxon>Bacteria</taxon>
        <taxon>Bacillati</taxon>
        <taxon>Actinomycetota</taxon>
        <taxon>Actinomycetes</taxon>
        <taxon>Micromonosporales</taxon>
        <taxon>Micromonosporaceae</taxon>
        <taxon>Actinoplanes</taxon>
    </lineage>
</organism>
<keyword evidence="1" id="KW-1133">Transmembrane helix</keyword>